<dbReference type="PhylomeDB" id="B3S3I7"/>
<keyword evidence="5" id="KW-1185">Reference proteome</keyword>
<feature type="region of interest" description="Disordered" evidence="2">
    <location>
        <begin position="47"/>
        <end position="76"/>
    </location>
</feature>
<proteinExistence type="predicted"/>
<dbReference type="InterPro" id="IPR002298">
    <property type="entry name" value="DNA_polymerase_A"/>
</dbReference>
<dbReference type="GO" id="GO:0003887">
    <property type="term" value="F:DNA-directed DNA polymerase activity"/>
    <property type="evidence" value="ECO:0007669"/>
    <property type="project" value="InterPro"/>
</dbReference>
<dbReference type="InterPro" id="IPR001098">
    <property type="entry name" value="DNA-dir_DNA_pol_A_palm_dom"/>
</dbReference>
<dbReference type="GO" id="GO:0006281">
    <property type="term" value="P:DNA repair"/>
    <property type="evidence" value="ECO:0007669"/>
    <property type="project" value="UniProtKB-ARBA"/>
</dbReference>
<feature type="compositionally biased region" description="Polar residues" evidence="2">
    <location>
        <begin position="65"/>
        <end position="74"/>
    </location>
</feature>
<evidence type="ECO:0000313" key="4">
    <source>
        <dbReference type="EMBL" id="EDV22972.1"/>
    </source>
</evidence>
<dbReference type="EMBL" id="DS985248">
    <property type="protein sequence ID" value="EDV22972.1"/>
    <property type="molecule type" value="Genomic_DNA"/>
</dbReference>
<evidence type="ECO:0000259" key="3">
    <source>
        <dbReference type="SMART" id="SM00482"/>
    </source>
</evidence>
<feature type="domain" description="DNA-directed DNA polymerase family A palm" evidence="3">
    <location>
        <begin position="448"/>
        <end position="591"/>
    </location>
</feature>
<dbReference type="Gene3D" id="1.10.150.20">
    <property type="entry name" value="5' to 3' exonuclease, C-terminal subdomain"/>
    <property type="match status" value="1"/>
</dbReference>
<reference evidence="4 5" key="1">
    <citation type="journal article" date="2008" name="Nature">
        <title>The Trichoplax genome and the nature of placozoans.</title>
        <authorList>
            <person name="Srivastava M."/>
            <person name="Begovic E."/>
            <person name="Chapman J."/>
            <person name="Putnam N.H."/>
            <person name="Hellsten U."/>
            <person name="Kawashima T."/>
            <person name="Kuo A."/>
            <person name="Mitros T."/>
            <person name="Salamov A."/>
            <person name="Carpenter M.L."/>
            <person name="Signorovitch A.Y."/>
            <person name="Moreno M.A."/>
            <person name="Kamm K."/>
            <person name="Grimwood J."/>
            <person name="Schmutz J."/>
            <person name="Shapiro H."/>
            <person name="Grigoriev I.V."/>
            <person name="Buss L.W."/>
            <person name="Schierwater B."/>
            <person name="Dellaporta S.L."/>
            <person name="Rokhsar D.S."/>
        </authorList>
    </citation>
    <scope>NUCLEOTIDE SEQUENCE [LARGE SCALE GENOMIC DNA]</scope>
    <source>
        <strain evidence="4 5">Grell-BS-1999</strain>
    </source>
</reference>
<dbReference type="Proteomes" id="UP000009022">
    <property type="component" value="Unassembled WGS sequence"/>
</dbReference>
<dbReference type="PANTHER" id="PTHR10133:SF27">
    <property type="entry name" value="DNA POLYMERASE NU"/>
    <property type="match status" value="1"/>
</dbReference>
<dbReference type="AlphaFoldDB" id="B3S3I7"/>
<dbReference type="InParanoid" id="B3S3I7"/>
<dbReference type="SMART" id="SM00482">
    <property type="entry name" value="POLAc"/>
    <property type="match status" value="1"/>
</dbReference>
<evidence type="ECO:0000256" key="1">
    <source>
        <dbReference type="ARBA" id="ARBA00022705"/>
    </source>
</evidence>
<dbReference type="RefSeq" id="XP_002114838.1">
    <property type="nucleotide sequence ID" value="XM_002114802.1"/>
</dbReference>
<dbReference type="STRING" id="10228.B3S3I7"/>
<dbReference type="CTD" id="6755881"/>
<dbReference type="eggNOG" id="KOG0950">
    <property type="taxonomic scope" value="Eukaryota"/>
</dbReference>
<protein>
    <recommendedName>
        <fullName evidence="3">DNA-directed DNA polymerase family A palm domain-containing protein</fullName>
    </recommendedName>
</protein>
<sequence>MALSNEQLSHILQRLSQNYPTIPVSHGGIEDYTFWLPVRNLSSNWQYSTGNSNGDQHRQDMSARAHQNQRSVPDNSRKITHNEGFGHSCPEKFIEKNPTTGSELHTMPKQIAKQQYNKAQEDSTETRTSNFEELENSLDHNIKSNNAIQSVNNTLADYQVKIPDQTNNGYIQSEIFDISYMSNTEIMAIKQLIQNAEDVTFCIYFSNKKPHYRSQDKEFITSPFYALKPQGLMISISASINDAIRPQHYLIPFECQQETVKTCKELVYFMLNASTVKICYDWQSCLYHMIRFYMKEIQTAVLDITPIRIDTELLRDYQPIFEAKLEALEKKAHQVYCIIFIKRLRQSILQISGYSFSLQSPKQIETILFEKLKLDQVLKLNLVLKTKKKQSLSTSDEVLNKIKSTSIDGILRLMKKNMQAIPKAMIDFGGIEDTKIFGENENETYKGSYSPRDMIITKKNYSLVSVDFQAIELRLLAHFSNDSMLLQIFNEHPTINIYTWLATFWFNKNIDDISQAEFDQAKEICYSILYGIVKFPAVAKYKQNLIRRCHEQGSAADLYKLRLIELFAILTDEAFKSVSRINIFATCPRLEVLYNVMESPNIGNEIRLTVPMKVSIKVGESWGNMAIV</sequence>
<dbReference type="PRINTS" id="PR00868">
    <property type="entry name" value="DNAPOLI"/>
</dbReference>
<dbReference type="GeneID" id="6755881"/>
<gene>
    <name evidence="4" type="ORF">TRIADDRAFT_58738</name>
</gene>
<evidence type="ECO:0000313" key="5">
    <source>
        <dbReference type="Proteomes" id="UP000009022"/>
    </source>
</evidence>
<keyword evidence="1" id="KW-0235">DNA replication</keyword>
<dbReference type="InterPro" id="IPR043502">
    <property type="entry name" value="DNA/RNA_pol_sf"/>
</dbReference>
<accession>B3S3I7</accession>
<dbReference type="OrthoDB" id="275278at2759"/>
<dbReference type="GO" id="GO:0003677">
    <property type="term" value="F:DNA binding"/>
    <property type="evidence" value="ECO:0007669"/>
    <property type="project" value="InterPro"/>
</dbReference>
<organism evidence="4 5">
    <name type="scientific">Trichoplax adhaerens</name>
    <name type="common">Trichoplax reptans</name>
    <dbReference type="NCBI Taxonomy" id="10228"/>
    <lineage>
        <taxon>Eukaryota</taxon>
        <taxon>Metazoa</taxon>
        <taxon>Placozoa</taxon>
        <taxon>Uniplacotomia</taxon>
        <taxon>Trichoplacea</taxon>
        <taxon>Trichoplacidae</taxon>
        <taxon>Trichoplax</taxon>
    </lineage>
</organism>
<name>B3S3I7_TRIAD</name>
<dbReference type="PANTHER" id="PTHR10133">
    <property type="entry name" value="DNA POLYMERASE I"/>
    <property type="match status" value="1"/>
</dbReference>
<dbReference type="SUPFAM" id="SSF56672">
    <property type="entry name" value="DNA/RNA polymerases"/>
    <property type="match status" value="1"/>
</dbReference>
<dbReference type="Pfam" id="PF00476">
    <property type="entry name" value="DNA_pol_A"/>
    <property type="match status" value="1"/>
</dbReference>
<dbReference type="Gene3D" id="1.20.1060.10">
    <property type="entry name" value="Taq DNA Polymerase, Chain T, domain 4"/>
    <property type="match status" value="1"/>
</dbReference>
<dbReference type="KEGG" id="tad:TRIADDRAFT_58738"/>
<evidence type="ECO:0000256" key="2">
    <source>
        <dbReference type="SAM" id="MobiDB-lite"/>
    </source>
</evidence>
<dbReference type="HOGENOM" id="CLU_435699_0_0_1"/>
<dbReference type="GO" id="GO:0006261">
    <property type="term" value="P:DNA-templated DNA replication"/>
    <property type="evidence" value="ECO:0007669"/>
    <property type="project" value="InterPro"/>
</dbReference>